<reference evidence="5" key="2">
    <citation type="submission" date="2012-11" db="EMBL/GenBank/DDBJ databases">
        <authorList>
            <person name="Kuo A."/>
            <person name="Curtis B.A."/>
            <person name="Tanifuji G."/>
            <person name="Burki F."/>
            <person name="Gruber A."/>
            <person name="Irimia M."/>
            <person name="Maruyama S."/>
            <person name="Arias M.C."/>
            <person name="Ball S.G."/>
            <person name="Gile G.H."/>
            <person name="Hirakawa Y."/>
            <person name="Hopkins J.F."/>
            <person name="Rensing S.A."/>
            <person name="Schmutz J."/>
            <person name="Symeonidi A."/>
            <person name="Elias M."/>
            <person name="Eveleigh R.J."/>
            <person name="Herman E.K."/>
            <person name="Klute M.J."/>
            <person name="Nakayama T."/>
            <person name="Obornik M."/>
            <person name="Reyes-Prieto A."/>
            <person name="Armbrust E.V."/>
            <person name="Aves S.J."/>
            <person name="Beiko R.G."/>
            <person name="Coutinho P."/>
            <person name="Dacks J.B."/>
            <person name="Durnford D.G."/>
            <person name="Fast N.M."/>
            <person name="Green B.R."/>
            <person name="Grisdale C."/>
            <person name="Hempe F."/>
            <person name="Henrissat B."/>
            <person name="Hoppner M.P."/>
            <person name="Ishida K.-I."/>
            <person name="Kim E."/>
            <person name="Koreny L."/>
            <person name="Kroth P.G."/>
            <person name="Liu Y."/>
            <person name="Malik S.-B."/>
            <person name="Maier U.G."/>
            <person name="McRose D."/>
            <person name="Mock T."/>
            <person name="Neilson J.A."/>
            <person name="Onodera N.T."/>
            <person name="Poole A.M."/>
            <person name="Pritham E.J."/>
            <person name="Richards T.A."/>
            <person name="Rocap G."/>
            <person name="Roy S.W."/>
            <person name="Sarai C."/>
            <person name="Schaack S."/>
            <person name="Shirato S."/>
            <person name="Slamovits C.H."/>
            <person name="Spencer D.F."/>
            <person name="Suzuki S."/>
            <person name="Worden A.Z."/>
            <person name="Zauner S."/>
            <person name="Barry K."/>
            <person name="Bell C."/>
            <person name="Bharti A.K."/>
            <person name="Crow J.A."/>
            <person name="Grimwood J."/>
            <person name="Kramer R."/>
            <person name="Lindquist E."/>
            <person name="Lucas S."/>
            <person name="Salamov A."/>
            <person name="McFadden G.I."/>
            <person name="Lane C.E."/>
            <person name="Keeling P.J."/>
            <person name="Gray M.W."/>
            <person name="Grigoriev I.V."/>
            <person name="Archibald J.M."/>
        </authorList>
    </citation>
    <scope>NUCLEOTIDE SEQUENCE</scope>
    <source>
        <strain evidence="5">CCMP2712</strain>
    </source>
</reference>
<dbReference type="EMBL" id="JH993039">
    <property type="protein sequence ID" value="EKX39491.1"/>
    <property type="molecule type" value="Genomic_DNA"/>
</dbReference>
<organism evidence="3">
    <name type="scientific">Guillardia theta (strain CCMP2712)</name>
    <name type="common">Cryptophyte</name>
    <dbReference type="NCBI Taxonomy" id="905079"/>
    <lineage>
        <taxon>Eukaryota</taxon>
        <taxon>Cryptophyceae</taxon>
        <taxon>Pyrenomonadales</taxon>
        <taxon>Geminigeraceae</taxon>
        <taxon>Guillardia</taxon>
    </lineage>
</organism>
<dbReference type="GeneID" id="17296162"/>
<dbReference type="KEGG" id="gtt:GUITHDRAFT_89082"/>
<dbReference type="SMART" id="SM00165">
    <property type="entry name" value="UBA"/>
    <property type="match status" value="1"/>
</dbReference>
<keyword evidence="5" id="KW-1185">Reference proteome</keyword>
<dbReference type="OrthoDB" id="336240at2759"/>
<dbReference type="AlphaFoldDB" id="L1IT97"/>
<dbReference type="eggNOG" id="KOG2699">
    <property type="taxonomic scope" value="Eukaryota"/>
</dbReference>
<dbReference type="Pfam" id="PF09409">
    <property type="entry name" value="PUB"/>
    <property type="match status" value="1"/>
</dbReference>
<evidence type="ECO:0000313" key="5">
    <source>
        <dbReference type="Proteomes" id="UP000011087"/>
    </source>
</evidence>
<protein>
    <recommendedName>
        <fullName evidence="2">UBA domain-containing protein</fullName>
    </recommendedName>
</protein>
<dbReference type="CDD" id="cd14295">
    <property type="entry name" value="UBA1_atUBP14"/>
    <property type="match status" value="1"/>
</dbReference>
<name>L1IT97_GUITC</name>
<dbReference type="InterPro" id="IPR009060">
    <property type="entry name" value="UBA-like_sf"/>
</dbReference>
<feature type="domain" description="UBA" evidence="2">
    <location>
        <begin position="22"/>
        <end position="63"/>
    </location>
</feature>
<sequence>MGKNPEDATGGEEVMMERVTDKVNKELLEQLVEMGFSDIRAERALWTTGSKSLEEAVTWLAEHSEDKEIDEPLLVPAGAKPKLSKEEQKQLLEERLAKIRKDKERQQKELEKQQEMARIASSKEMNEARRLQKEQEEKIALEKARREKEREARDRARVKAELEKDRMERLAARGIRPEQKDEVVKTAADPYKERKLELSTKLRDLIATYRNDPTSPNPGTKALETACKYVENVVNNPNEDKYRSINIENAAFQRLVGSKEGGLSMMKAIGFEEVDGRLSLAAVDMEWLKQALVEVQLAVKRGPFY</sequence>
<dbReference type="PANTHER" id="PTHR46713:SF1">
    <property type="entry name" value="F13M7.16 PROTEIN"/>
    <property type="match status" value="1"/>
</dbReference>
<reference evidence="4" key="3">
    <citation type="submission" date="2016-03" db="UniProtKB">
        <authorList>
            <consortium name="EnsemblProtists"/>
        </authorList>
    </citation>
    <scope>IDENTIFICATION</scope>
</reference>
<accession>L1IT97</accession>
<dbReference type="InterPro" id="IPR036339">
    <property type="entry name" value="PUB-like_dom_sf"/>
</dbReference>
<dbReference type="SMART" id="SM00580">
    <property type="entry name" value="PUG"/>
    <property type="match status" value="1"/>
</dbReference>
<reference evidence="3 5" key="1">
    <citation type="journal article" date="2012" name="Nature">
        <title>Algal genomes reveal evolutionary mosaicism and the fate of nucleomorphs.</title>
        <authorList>
            <consortium name="DOE Joint Genome Institute"/>
            <person name="Curtis B.A."/>
            <person name="Tanifuji G."/>
            <person name="Burki F."/>
            <person name="Gruber A."/>
            <person name="Irimia M."/>
            <person name="Maruyama S."/>
            <person name="Arias M.C."/>
            <person name="Ball S.G."/>
            <person name="Gile G.H."/>
            <person name="Hirakawa Y."/>
            <person name="Hopkins J.F."/>
            <person name="Kuo A."/>
            <person name="Rensing S.A."/>
            <person name="Schmutz J."/>
            <person name="Symeonidi A."/>
            <person name="Elias M."/>
            <person name="Eveleigh R.J."/>
            <person name="Herman E.K."/>
            <person name="Klute M.J."/>
            <person name="Nakayama T."/>
            <person name="Obornik M."/>
            <person name="Reyes-Prieto A."/>
            <person name="Armbrust E.V."/>
            <person name="Aves S.J."/>
            <person name="Beiko R.G."/>
            <person name="Coutinho P."/>
            <person name="Dacks J.B."/>
            <person name="Durnford D.G."/>
            <person name="Fast N.M."/>
            <person name="Green B.R."/>
            <person name="Grisdale C.J."/>
            <person name="Hempel F."/>
            <person name="Henrissat B."/>
            <person name="Hoppner M.P."/>
            <person name="Ishida K."/>
            <person name="Kim E."/>
            <person name="Koreny L."/>
            <person name="Kroth P.G."/>
            <person name="Liu Y."/>
            <person name="Malik S.B."/>
            <person name="Maier U.G."/>
            <person name="McRose D."/>
            <person name="Mock T."/>
            <person name="Neilson J.A."/>
            <person name="Onodera N.T."/>
            <person name="Poole A.M."/>
            <person name="Pritham E.J."/>
            <person name="Richards T.A."/>
            <person name="Rocap G."/>
            <person name="Roy S.W."/>
            <person name="Sarai C."/>
            <person name="Schaack S."/>
            <person name="Shirato S."/>
            <person name="Slamovits C.H."/>
            <person name="Spencer D.F."/>
            <person name="Suzuki S."/>
            <person name="Worden A.Z."/>
            <person name="Zauner S."/>
            <person name="Barry K."/>
            <person name="Bell C."/>
            <person name="Bharti A.K."/>
            <person name="Crow J.A."/>
            <person name="Grimwood J."/>
            <person name="Kramer R."/>
            <person name="Lindquist E."/>
            <person name="Lucas S."/>
            <person name="Salamov A."/>
            <person name="McFadden G.I."/>
            <person name="Lane C.E."/>
            <person name="Keeling P.J."/>
            <person name="Gray M.W."/>
            <person name="Grigoriev I.V."/>
            <person name="Archibald J.M."/>
        </authorList>
    </citation>
    <scope>NUCLEOTIDE SEQUENCE</scope>
    <source>
        <strain evidence="3 5">CCMP2712</strain>
    </source>
</reference>
<proteinExistence type="predicted"/>
<dbReference type="CDD" id="cd09212">
    <property type="entry name" value="PUB"/>
    <property type="match status" value="1"/>
</dbReference>
<dbReference type="InterPro" id="IPR015940">
    <property type="entry name" value="UBA"/>
</dbReference>
<dbReference type="OMA" id="CANAKDH"/>
<gene>
    <name evidence="3" type="ORF">GUITHDRAFT_89082</name>
</gene>
<evidence type="ECO:0000313" key="4">
    <source>
        <dbReference type="EnsemblProtists" id="EKX39491"/>
    </source>
</evidence>
<dbReference type="EnsemblProtists" id="EKX39491">
    <property type="protein sequence ID" value="EKX39491"/>
    <property type="gene ID" value="GUITHDRAFT_89082"/>
</dbReference>
<dbReference type="Proteomes" id="UP000011087">
    <property type="component" value="Unassembled WGS sequence"/>
</dbReference>
<feature type="coiled-coil region" evidence="1">
    <location>
        <begin position="82"/>
        <end position="173"/>
    </location>
</feature>
<dbReference type="STRING" id="905079.L1IT97"/>
<dbReference type="InterPro" id="IPR018997">
    <property type="entry name" value="PUB_domain"/>
</dbReference>
<dbReference type="PaxDb" id="55529-EKX39491"/>
<evidence type="ECO:0000259" key="2">
    <source>
        <dbReference type="PROSITE" id="PS50030"/>
    </source>
</evidence>
<keyword evidence="1" id="KW-0175">Coiled coil</keyword>
<dbReference type="Pfam" id="PF22562">
    <property type="entry name" value="UBA_7"/>
    <property type="match status" value="1"/>
</dbReference>
<dbReference type="HOGENOM" id="CLU_054465_1_0_1"/>
<evidence type="ECO:0000256" key="1">
    <source>
        <dbReference type="SAM" id="Coils"/>
    </source>
</evidence>
<dbReference type="PANTHER" id="PTHR46713">
    <property type="entry name" value="F13M7.16 PROTEIN"/>
    <property type="match status" value="1"/>
</dbReference>
<dbReference type="SUPFAM" id="SSF46934">
    <property type="entry name" value="UBA-like"/>
    <property type="match status" value="1"/>
</dbReference>
<dbReference type="Gene3D" id="1.10.8.10">
    <property type="entry name" value="DNA helicase RuvA subunit, C-terminal domain"/>
    <property type="match status" value="1"/>
</dbReference>
<dbReference type="RefSeq" id="XP_005826471.1">
    <property type="nucleotide sequence ID" value="XM_005826414.1"/>
</dbReference>
<dbReference type="Gene3D" id="1.20.58.2190">
    <property type="match status" value="1"/>
</dbReference>
<evidence type="ECO:0000313" key="3">
    <source>
        <dbReference type="EMBL" id="EKX39491.1"/>
    </source>
</evidence>
<dbReference type="SUPFAM" id="SSF143503">
    <property type="entry name" value="PUG domain-like"/>
    <property type="match status" value="1"/>
</dbReference>
<dbReference type="PROSITE" id="PS50030">
    <property type="entry name" value="UBA"/>
    <property type="match status" value="1"/>
</dbReference>